<dbReference type="Proteomes" id="UP000463983">
    <property type="component" value="Chromosome"/>
</dbReference>
<evidence type="ECO:0000256" key="1">
    <source>
        <dbReference type="ARBA" id="ARBA00006068"/>
    </source>
</evidence>
<feature type="domain" description="Cell envelope-related transcriptional attenuator" evidence="3">
    <location>
        <begin position="95"/>
        <end position="259"/>
    </location>
</feature>
<dbReference type="Pfam" id="PF03816">
    <property type="entry name" value="LytR_cpsA_psr"/>
    <property type="match status" value="1"/>
</dbReference>
<keyword evidence="2" id="KW-0812">Transmembrane</keyword>
<dbReference type="RefSeq" id="WP_161931634.1">
    <property type="nucleotide sequence ID" value="NZ_CP047901.1"/>
</dbReference>
<organism evidence="4 5">
    <name type="scientific">Candidatus Chazhemtobacterium aquaticus</name>
    <dbReference type="NCBI Taxonomy" id="2715735"/>
    <lineage>
        <taxon>Bacteria</taxon>
        <taxon>Candidatus Chazhemtobacteraceae</taxon>
        <taxon>Candidatus Chazhemtobacterium</taxon>
    </lineage>
</organism>
<protein>
    <recommendedName>
        <fullName evidence="3">Cell envelope-related transcriptional attenuator domain-containing protein</fullName>
    </recommendedName>
</protein>
<gene>
    <name evidence="4" type="ORF">MICH65_0264</name>
</gene>
<dbReference type="EMBL" id="CP047901">
    <property type="protein sequence ID" value="QHO63245.1"/>
    <property type="molecule type" value="Genomic_DNA"/>
</dbReference>
<dbReference type="InterPro" id="IPR004474">
    <property type="entry name" value="LytR_CpsA_psr"/>
</dbReference>
<dbReference type="PANTHER" id="PTHR33392:SF6">
    <property type="entry name" value="POLYISOPRENYL-TEICHOIC ACID--PEPTIDOGLYCAN TEICHOIC ACID TRANSFERASE TAGU"/>
    <property type="match status" value="1"/>
</dbReference>
<evidence type="ECO:0000313" key="5">
    <source>
        <dbReference type="Proteomes" id="UP000463983"/>
    </source>
</evidence>
<proteinExistence type="inferred from homology"/>
<dbReference type="AlphaFoldDB" id="A0A857N4S8"/>
<comment type="similarity">
    <text evidence="1">Belongs to the LytR/CpsA/Psr (LCP) family.</text>
</comment>
<dbReference type="InterPro" id="IPR050922">
    <property type="entry name" value="LytR/CpsA/Psr_CW_biosynth"/>
</dbReference>
<feature type="transmembrane region" description="Helical" evidence="2">
    <location>
        <begin position="21"/>
        <end position="42"/>
    </location>
</feature>
<dbReference type="Gene3D" id="3.40.630.190">
    <property type="entry name" value="LCP protein"/>
    <property type="match status" value="1"/>
</dbReference>
<dbReference type="PANTHER" id="PTHR33392">
    <property type="entry name" value="POLYISOPRENYL-TEICHOIC ACID--PEPTIDOGLYCAN TEICHOIC ACID TRANSFERASE TAGU"/>
    <property type="match status" value="1"/>
</dbReference>
<keyword evidence="2" id="KW-1133">Transmembrane helix</keyword>
<dbReference type="KEGG" id="caqa:MICH65_0264"/>
<keyword evidence="5" id="KW-1185">Reference proteome</keyword>
<dbReference type="NCBIfam" id="TIGR00350">
    <property type="entry name" value="lytR_cpsA_psr"/>
    <property type="match status" value="1"/>
</dbReference>
<keyword evidence="2" id="KW-0472">Membrane</keyword>
<evidence type="ECO:0000259" key="3">
    <source>
        <dbReference type="Pfam" id="PF03816"/>
    </source>
</evidence>
<name>A0A857N4S8_9BACT</name>
<evidence type="ECO:0000313" key="4">
    <source>
        <dbReference type="EMBL" id="QHO63245.1"/>
    </source>
</evidence>
<reference evidence="5" key="1">
    <citation type="journal article" date="2020" name="Microorganisms">
        <title>Complete Genome of a Member of a New Bacterial Lineage in the Microgenomates Group Reveals an Unusual Nucleotide Composition Disparity Between Two Strands of DNA and Limited Metabolic Potential.</title>
        <authorList>
            <person name="Kadnikov V.V."/>
            <person name="Mardanov A.V."/>
            <person name="Beletsky A.V."/>
            <person name="Karnachuk O.V."/>
            <person name="Ravin N.V."/>
        </authorList>
    </citation>
    <scope>NUCLEOTIDE SEQUENCE [LARGE SCALE GENOMIC DNA]</scope>
</reference>
<sequence length="361" mass="40365">MSRSNNIFSRLKRKLPQHSSKIKLTLLLAGLGLGIFFLYSLVAPLTHLVQTLLKGPSAIISFTQDASQNLKTTQGRTNILLLGMGGEGHEGALLTDSIIVISYNHDQKAATLISLPRDLWVDSLKTKINAVYYYGEQKQAGGGLILAKSAVAEITDLPIHYGFAINFDGFKEAIDLVGGVDVDIKRTFDDYRYPIPGMENAYPEELRYEHLHFDAGLAHLDGELALKYVRSRHAQGEEGTDFARSQRQQQVLIAFKDKLISSKTLLDLPKINQLLGLYQVYIDTDILDTEYASFAKIALNLKSDKIRSISLATDDSKTGEIGILEVPQDKQPYQNQWVLIAKDNNWNALKLYIQNQLNQQD</sequence>
<accession>A0A857N4S8</accession>
<evidence type="ECO:0000256" key="2">
    <source>
        <dbReference type="SAM" id="Phobius"/>
    </source>
</evidence>